<keyword evidence="1" id="KW-0472">Membrane</keyword>
<name>A0ABT2M3J2_9FIRM</name>
<feature type="transmembrane region" description="Helical" evidence="1">
    <location>
        <begin position="12"/>
        <end position="34"/>
    </location>
</feature>
<comment type="caution">
    <text evidence="2">The sequence shown here is derived from an EMBL/GenBank/DDBJ whole genome shotgun (WGS) entry which is preliminary data.</text>
</comment>
<feature type="transmembrane region" description="Helical" evidence="1">
    <location>
        <begin position="150"/>
        <end position="168"/>
    </location>
</feature>
<feature type="transmembrane region" description="Helical" evidence="1">
    <location>
        <begin position="342"/>
        <end position="364"/>
    </location>
</feature>
<dbReference type="EMBL" id="JAODBU010000012">
    <property type="protein sequence ID" value="MCT7399723.1"/>
    <property type="molecule type" value="Genomic_DNA"/>
</dbReference>
<keyword evidence="3" id="KW-1185">Reference proteome</keyword>
<evidence type="ECO:0000313" key="3">
    <source>
        <dbReference type="Proteomes" id="UP001431199"/>
    </source>
</evidence>
<dbReference type="Pfam" id="PF09913">
    <property type="entry name" value="DUF2142"/>
    <property type="match status" value="1"/>
</dbReference>
<sequence>MVKRITNKIPKPLAYAIVLFLIVVLTFVIEFFGFNFKSIRYGLKDTTFTNFTVKNNSIEVKLKKTTYIGKVQIYGLSEENKIIHYSFEVTTVSSYGKENKKGYNDILYPELKTGVTSVGEYGNKIKIDVPKEYVDCIKAVKIKNSFTPNKYRMCFIFSVLVMLAMIILCKDILRKRIELFFVVSGFLIGVSLIYSTGATPFTWDEETHFKAVYENAYGDLVDNTSAVVKYEEKVGIPAYNTLEEKNLVDQYMNANDKKVISRTNKAVATNYTAVAYIPQILGAKIARALHLSFSNMLMLIKFMNLIVYLVVMVIAIKMTKVCKYALVCIALMPTSILQASSITYDGFVLCFVSLGVVLLINEIISDEEKINTKLLVAGMVAITVGSLSKMVYAPLVMLALFIPNRKFSSKKSVIWFKLGILAVCGWMLTTFVLPTIASMISPDVTATVDIRGGDTNSGSQIGNIIGQPFNYAKELLSSIFSFENFGISAETRDPYTIGNLMLMNYGGTVVGPDKFAYVIMALIMILICKNKEEKPLNVKTKLGVWGLIFIIVVLIWTAMYLAFTPVGQKAIVGVQARYYLPILWLAIVAAYNGKLCINVTKTGYARLLTGIMTFITAYGLLAVLIVQKLA</sequence>
<evidence type="ECO:0000313" key="2">
    <source>
        <dbReference type="EMBL" id="MCT7399723.1"/>
    </source>
</evidence>
<feature type="transmembrane region" description="Helical" evidence="1">
    <location>
        <begin position="296"/>
        <end position="316"/>
    </location>
</feature>
<protein>
    <submittedName>
        <fullName evidence="2">DUF2142 domain-containing protein</fullName>
    </submittedName>
</protein>
<feature type="transmembrane region" description="Helical" evidence="1">
    <location>
        <begin position="414"/>
        <end position="437"/>
    </location>
</feature>
<feature type="transmembrane region" description="Helical" evidence="1">
    <location>
        <begin position="542"/>
        <end position="563"/>
    </location>
</feature>
<keyword evidence="1" id="KW-1133">Transmembrane helix</keyword>
<keyword evidence="1" id="KW-0812">Transmembrane</keyword>
<feature type="transmembrane region" description="Helical" evidence="1">
    <location>
        <begin position="376"/>
        <end position="402"/>
    </location>
</feature>
<dbReference type="RefSeq" id="WP_158574530.1">
    <property type="nucleotide sequence ID" value="NZ_JAODBU010000012.1"/>
</dbReference>
<feature type="transmembrane region" description="Helical" evidence="1">
    <location>
        <begin position="180"/>
        <end position="203"/>
    </location>
</feature>
<dbReference type="InterPro" id="IPR018674">
    <property type="entry name" value="DUF2142_membrane"/>
</dbReference>
<feature type="transmembrane region" description="Helical" evidence="1">
    <location>
        <begin position="514"/>
        <end position="530"/>
    </location>
</feature>
<dbReference type="Proteomes" id="UP001431199">
    <property type="component" value="Unassembled WGS sequence"/>
</dbReference>
<feature type="transmembrane region" description="Helical" evidence="1">
    <location>
        <begin position="604"/>
        <end position="626"/>
    </location>
</feature>
<evidence type="ECO:0000256" key="1">
    <source>
        <dbReference type="SAM" id="Phobius"/>
    </source>
</evidence>
<gene>
    <name evidence="2" type="ORF">N5B56_11630</name>
</gene>
<accession>A0ABT2M3J2</accession>
<organism evidence="2 3">
    <name type="scientific">Eubacterium album</name>
    <dbReference type="NCBI Taxonomy" id="2978477"/>
    <lineage>
        <taxon>Bacteria</taxon>
        <taxon>Bacillati</taxon>
        <taxon>Bacillota</taxon>
        <taxon>Clostridia</taxon>
        <taxon>Eubacteriales</taxon>
        <taxon>Eubacteriaceae</taxon>
        <taxon>Eubacterium</taxon>
    </lineage>
</organism>
<feature type="transmembrane region" description="Helical" evidence="1">
    <location>
        <begin position="578"/>
        <end position="597"/>
    </location>
</feature>
<proteinExistence type="predicted"/>
<reference evidence="2" key="1">
    <citation type="submission" date="2022-09" db="EMBL/GenBank/DDBJ databases">
        <title>Eubacterium sp. LFL-14 isolated from human feces.</title>
        <authorList>
            <person name="Liu F."/>
        </authorList>
    </citation>
    <scope>NUCLEOTIDE SEQUENCE</scope>
    <source>
        <strain evidence="2">LFL-14</strain>
    </source>
</reference>